<evidence type="ECO:0000256" key="2">
    <source>
        <dbReference type="SAM" id="SignalP"/>
    </source>
</evidence>
<feature type="signal peptide" evidence="2">
    <location>
        <begin position="1"/>
        <end position="24"/>
    </location>
</feature>
<dbReference type="AlphaFoldDB" id="A0A8D9F8I3"/>
<accession>A0A8D9F8I3</accession>
<evidence type="ECO:0000256" key="1">
    <source>
        <dbReference type="SAM" id="MobiDB-lite"/>
    </source>
</evidence>
<feature type="chain" id="PRO_5034017400" evidence="2">
    <location>
        <begin position="25"/>
        <end position="162"/>
    </location>
</feature>
<keyword evidence="2" id="KW-0732">Signal</keyword>
<sequence length="162" mass="18125">MWLSTILVLTYGVLLVHYVSVVSCSAVGRGKVLTSAELLRDHSYPDSHARIEIVREDETDRAEAYKQSDAYKQAITQLQAEFNPQRNNTMWKIESLLRDEASGRRPSTAYTKSQVKELQTMLDSLDTEYNEKVENLLKEAMAKQDSGSNVKTGQHSGANASA</sequence>
<protein>
    <submittedName>
        <fullName evidence="3">Uncharacterized protein</fullName>
    </submittedName>
</protein>
<proteinExistence type="predicted"/>
<evidence type="ECO:0000313" key="3">
    <source>
        <dbReference type="EMBL" id="CAG6779190.1"/>
    </source>
</evidence>
<reference evidence="3" key="1">
    <citation type="submission" date="2021-05" db="EMBL/GenBank/DDBJ databases">
        <authorList>
            <person name="Alioto T."/>
            <person name="Alioto T."/>
            <person name="Gomez Garrido J."/>
        </authorList>
    </citation>
    <scope>NUCLEOTIDE SEQUENCE</scope>
</reference>
<feature type="compositionally biased region" description="Polar residues" evidence="1">
    <location>
        <begin position="145"/>
        <end position="162"/>
    </location>
</feature>
<dbReference type="EMBL" id="HBUF01613134">
    <property type="protein sequence ID" value="CAG6779190.1"/>
    <property type="molecule type" value="Transcribed_RNA"/>
</dbReference>
<name>A0A8D9F8I3_9HEMI</name>
<feature type="region of interest" description="Disordered" evidence="1">
    <location>
        <begin position="141"/>
        <end position="162"/>
    </location>
</feature>
<organism evidence="3">
    <name type="scientific">Cacopsylla melanoneura</name>
    <dbReference type="NCBI Taxonomy" id="428564"/>
    <lineage>
        <taxon>Eukaryota</taxon>
        <taxon>Metazoa</taxon>
        <taxon>Ecdysozoa</taxon>
        <taxon>Arthropoda</taxon>
        <taxon>Hexapoda</taxon>
        <taxon>Insecta</taxon>
        <taxon>Pterygota</taxon>
        <taxon>Neoptera</taxon>
        <taxon>Paraneoptera</taxon>
        <taxon>Hemiptera</taxon>
        <taxon>Sternorrhyncha</taxon>
        <taxon>Psylloidea</taxon>
        <taxon>Psyllidae</taxon>
        <taxon>Psyllinae</taxon>
        <taxon>Cacopsylla</taxon>
    </lineage>
</organism>